<dbReference type="NCBIfam" id="TIGR01730">
    <property type="entry name" value="RND_mfp"/>
    <property type="match status" value="1"/>
</dbReference>
<comment type="caution">
    <text evidence="4">The sequence shown here is derived from an EMBL/GenBank/DDBJ whole genome shotgun (WGS) entry which is preliminary data.</text>
</comment>
<dbReference type="EMBL" id="BAABJZ010000065">
    <property type="protein sequence ID" value="GAA4886525.1"/>
    <property type="molecule type" value="Genomic_DNA"/>
</dbReference>
<dbReference type="InterPro" id="IPR058647">
    <property type="entry name" value="BSH_CzcB-like"/>
</dbReference>
<gene>
    <name evidence="4" type="ORF">GCM10023333_19860</name>
</gene>
<dbReference type="SUPFAM" id="SSF111369">
    <property type="entry name" value="HlyD-like secretion proteins"/>
    <property type="match status" value="1"/>
</dbReference>
<evidence type="ECO:0000256" key="2">
    <source>
        <dbReference type="SAM" id="Coils"/>
    </source>
</evidence>
<name>A0ABP9EVI1_9GAMM</name>
<sequence length="345" mass="37005">MDNADVRPIAWFHPGAVSAEVQRAFTGLSRNASQATLSFELSGQVAQIFVEVGDTVKEGQLLAQLEDTDVRLDLTQRVSEQNEAKALLAEARQAHDRLATLREKNVVGQADLDQAVARLDSARSRLEVANSRVSQAHKRLGDTQLKAPYAGIIAQRHIENAQQVGALSPVLDIHGLDGQMEIKVKIPESIVGRLEIGSRHPVRIDGLGVAHPAAVLSEISGQSDASNSFTATLRFAHDGAYIRDGLTAVAELSYPSGAAPGQQGWLLVNGSYVVSGDNQVTAYRYQADSQTVHAMTLDVVSLRNEGVVVQGPIGSDDILASKGVAFLTSDQPVSLLEHDVKRFNP</sequence>
<dbReference type="Proteomes" id="UP001499988">
    <property type="component" value="Unassembled WGS sequence"/>
</dbReference>
<keyword evidence="2" id="KW-0175">Coiled coil</keyword>
<evidence type="ECO:0000313" key="5">
    <source>
        <dbReference type="Proteomes" id="UP001499988"/>
    </source>
</evidence>
<protein>
    <submittedName>
        <fullName evidence="4">Efflux RND transporter periplasmic adaptor subunit</fullName>
    </submittedName>
</protein>
<keyword evidence="5" id="KW-1185">Reference proteome</keyword>
<feature type="domain" description="CzcB-like barrel-sandwich hybrid" evidence="3">
    <location>
        <begin position="38"/>
        <end position="170"/>
    </location>
</feature>
<dbReference type="Gene3D" id="1.10.287.470">
    <property type="entry name" value="Helix hairpin bin"/>
    <property type="match status" value="1"/>
</dbReference>
<proteinExistence type="inferred from homology"/>
<reference evidence="5" key="1">
    <citation type="journal article" date="2019" name="Int. J. Syst. Evol. Microbiol.">
        <title>The Global Catalogue of Microorganisms (GCM) 10K type strain sequencing project: providing services to taxonomists for standard genome sequencing and annotation.</title>
        <authorList>
            <consortium name="The Broad Institute Genomics Platform"/>
            <consortium name="The Broad Institute Genome Sequencing Center for Infectious Disease"/>
            <person name="Wu L."/>
            <person name="Ma J."/>
        </authorList>
    </citation>
    <scope>NUCLEOTIDE SEQUENCE [LARGE SCALE GENOMIC DNA]</scope>
    <source>
        <strain evidence="5">JCM 18401</strain>
    </source>
</reference>
<dbReference type="Gene3D" id="2.40.30.170">
    <property type="match status" value="1"/>
</dbReference>
<evidence type="ECO:0000256" key="1">
    <source>
        <dbReference type="ARBA" id="ARBA00009477"/>
    </source>
</evidence>
<feature type="coiled-coil region" evidence="2">
    <location>
        <begin position="84"/>
        <end position="139"/>
    </location>
</feature>
<comment type="similarity">
    <text evidence="1">Belongs to the membrane fusion protein (MFP) (TC 8.A.1) family.</text>
</comment>
<organism evidence="4 5">
    <name type="scientific">Ferrimonas pelagia</name>
    <dbReference type="NCBI Taxonomy" id="1177826"/>
    <lineage>
        <taxon>Bacteria</taxon>
        <taxon>Pseudomonadati</taxon>
        <taxon>Pseudomonadota</taxon>
        <taxon>Gammaproteobacteria</taxon>
        <taxon>Alteromonadales</taxon>
        <taxon>Ferrimonadaceae</taxon>
        <taxon>Ferrimonas</taxon>
    </lineage>
</organism>
<dbReference type="Gene3D" id="2.40.50.100">
    <property type="match status" value="1"/>
</dbReference>
<dbReference type="InterPro" id="IPR006143">
    <property type="entry name" value="RND_pump_MFP"/>
</dbReference>
<dbReference type="PANTHER" id="PTHR30469">
    <property type="entry name" value="MULTIDRUG RESISTANCE PROTEIN MDTA"/>
    <property type="match status" value="1"/>
</dbReference>
<evidence type="ECO:0000313" key="4">
    <source>
        <dbReference type="EMBL" id="GAA4886525.1"/>
    </source>
</evidence>
<accession>A0ABP9EVI1</accession>
<dbReference type="Pfam" id="PF25973">
    <property type="entry name" value="BSH_CzcB"/>
    <property type="match status" value="1"/>
</dbReference>
<evidence type="ECO:0000259" key="3">
    <source>
        <dbReference type="Pfam" id="PF25973"/>
    </source>
</evidence>